<feature type="compositionally biased region" description="Acidic residues" evidence="3">
    <location>
        <begin position="17"/>
        <end position="26"/>
    </location>
</feature>
<evidence type="ECO:0000256" key="2">
    <source>
        <dbReference type="ARBA" id="ARBA00023136"/>
    </source>
</evidence>
<evidence type="ECO:0000313" key="5">
    <source>
        <dbReference type="EMBL" id="ORW73716.1"/>
    </source>
</evidence>
<comment type="subcellular location">
    <subcellularLocation>
        <location evidence="1">Membrane</location>
    </subcellularLocation>
</comment>
<keyword evidence="2 4" id="KW-0472">Membrane</keyword>
<dbReference type="GO" id="GO:0016020">
    <property type="term" value="C:membrane"/>
    <property type="evidence" value="ECO:0007669"/>
    <property type="project" value="UniProtKB-SubCell"/>
</dbReference>
<dbReference type="Proteomes" id="UP000193387">
    <property type="component" value="Unassembled WGS sequence"/>
</dbReference>
<keyword evidence="4" id="KW-1133">Transmembrane helix</keyword>
<keyword evidence="4" id="KW-0812">Transmembrane</keyword>
<keyword evidence="6" id="KW-1185">Reference proteome</keyword>
<reference evidence="5 6" key="1">
    <citation type="submission" date="2016-01" db="EMBL/GenBank/DDBJ databases">
        <title>The new phylogeny of the genus Mycobacterium.</title>
        <authorList>
            <person name="Tarcisio F."/>
            <person name="Conor M."/>
            <person name="Antonella G."/>
            <person name="Elisabetta G."/>
            <person name="Giulia F.S."/>
            <person name="Sara T."/>
            <person name="Anna F."/>
            <person name="Clotilde B."/>
            <person name="Roberto B."/>
            <person name="Veronica D.S."/>
            <person name="Fabio R."/>
            <person name="Monica P."/>
            <person name="Olivier J."/>
            <person name="Enrico T."/>
            <person name="Nicola S."/>
        </authorList>
    </citation>
    <scope>NUCLEOTIDE SEQUENCE [LARGE SCALE GENOMIC DNA]</scope>
    <source>
        <strain evidence="5 6">DSM 44616</strain>
    </source>
</reference>
<evidence type="ECO:0000313" key="6">
    <source>
        <dbReference type="Proteomes" id="UP000193387"/>
    </source>
</evidence>
<feature type="transmembrane region" description="Helical" evidence="4">
    <location>
        <begin position="40"/>
        <end position="60"/>
    </location>
</feature>
<comment type="caution">
    <text evidence="5">The sequence shown here is derived from an EMBL/GenBank/DDBJ whole genome shotgun (WGS) entry which is preliminary data.</text>
</comment>
<evidence type="ECO:0000256" key="3">
    <source>
        <dbReference type="SAM" id="MobiDB-lite"/>
    </source>
</evidence>
<evidence type="ECO:0000256" key="4">
    <source>
        <dbReference type="SAM" id="Phobius"/>
    </source>
</evidence>
<dbReference type="EMBL" id="LQPR01000013">
    <property type="protein sequence ID" value="ORW73716.1"/>
    <property type="molecule type" value="Genomic_DNA"/>
</dbReference>
<proteinExistence type="predicted"/>
<gene>
    <name evidence="5" type="ORF">AWC23_06440</name>
</gene>
<feature type="region of interest" description="Disordered" evidence="3">
    <location>
        <begin position="1"/>
        <end position="28"/>
    </location>
</feature>
<dbReference type="AlphaFoldDB" id="A0AAJ3TXK9"/>
<evidence type="ECO:0008006" key="7">
    <source>
        <dbReference type="Google" id="ProtNLM"/>
    </source>
</evidence>
<protein>
    <recommendedName>
        <fullName evidence="7">Outer membrane protein</fullName>
    </recommendedName>
</protein>
<organism evidence="5 6">
    <name type="scientific">Mycobacterium saskatchewanense</name>
    <dbReference type="NCBI Taxonomy" id="220927"/>
    <lineage>
        <taxon>Bacteria</taxon>
        <taxon>Bacillati</taxon>
        <taxon>Actinomycetota</taxon>
        <taxon>Actinomycetes</taxon>
        <taxon>Mycobacteriales</taxon>
        <taxon>Mycobacteriaceae</taxon>
        <taxon>Mycobacterium</taxon>
        <taxon>Mycobacterium simiae complex</taxon>
    </lineage>
</organism>
<accession>A0AAJ3TXK9</accession>
<sequence>MAEACDEVQPETQTAVDGDESVDVPDDQAGRARRIRWSRVCAYGILPALALAIGGSAGYLKWFDFSIHQSERASAESVRAARDGTIAMLSYRPDSAEKDLGTAVDRMTGQFKNSYITLTHDVVIPGAKQKEISAVATVPAAAAMSANPTHATVLVLVDQTITIGASAPTTTASSVKVTLDKVADRWLISGFDPV</sequence>
<evidence type="ECO:0000256" key="1">
    <source>
        <dbReference type="ARBA" id="ARBA00004370"/>
    </source>
</evidence>
<name>A0AAJ3TXK9_9MYCO</name>
<dbReference type="PANTHER" id="PTHR37042">
    <property type="entry name" value="OUTER MEMBRANE PROTEIN RV1973"/>
    <property type="match status" value="1"/>
</dbReference>
<dbReference type="PANTHER" id="PTHR37042:SF4">
    <property type="entry name" value="OUTER MEMBRANE PROTEIN RV1973"/>
    <property type="match status" value="1"/>
</dbReference>